<dbReference type="Pfam" id="PF11158">
    <property type="entry name" value="DUF2938"/>
    <property type="match status" value="1"/>
</dbReference>
<dbReference type="EMBL" id="CP077095">
    <property type="protein sequence ID" value="QXI36980.1"/>
    <property type="molecule type" value="Genomic_DNA"/>
</dbReference>
<organism evidence="2 3">
    <name type="scientific">Pseudomonas xantholysinigenes</name>
    <dbReference type="NCBI Taxonomy" id="2745490"/>
    <lineage>
        <taxon>Bacteria</taxon>
        <taxon>Pseudomonadati</taxon>
        <taxon>Pseudomonadota</taxon>
        <taxon>Gammaproteobacteria</taxon>
        <taxon>Pseudomonadales</taxon>
        <taxon>Pseudomonadaceae</taxon>
        <taxon>Pseudomonas</taxon>
    </lineage>
</organism>
<accession>A0A9E6PUK0</accession>
<reference evidence="2 3" key="1">
    <citation type="journal article" date="2020" name="Microorganisms">
        <title>Reliable Identification of Environmental Pseudomonas Isolates Using the rpoD Gene.</title>
        <authorList>
            <consortium name="The Broad Institute Genome Sequencing Platform"/>
            <person name="Girard L."/>
            <person name="Lood C."/>
            <person name="Rokni-Zadeh H."/>
            <person name="van Noort V."/>
            <person name="Lavigne R."/>
            <person name="De Mot R."/>
        </authorList>
    </citation>
    <scope>NUCLEOTIDE SEQUENCE [LARGE SCALE GENOMIC DNA]</scope>
    <source>
        <strain evidence="2 3">RW9S1A</strain>
    </source>
</reference>
<keyword evidence="3" id="KW-1185">Reference proteome</keyword>
<dbReference type="Proteomes" id="UP000633418">
    <property type="component" value="Chromosome"/>
</dbReference>
<protein>
    <submittedName>
        <fullName evidence="2">DUF2938 domain-containing protein</fullName>
    </submittedName>
</protein>
<dbReference type="AlphaFoldDB" id="A0A9E6PUK0"/>
<name>A0A9E6PUK0_9PSED</name>
<dbReference type="InterPro" id="IPR021329">
    <property type="entry name" value="DUF2938"/>
</dbReference>
<feature type="transmembrane region" description="Helical" evidence="1">
    <location>
        <begin position="142"/>
        <end position="160"/>
    </location>
</feature>
<keyword evidence="1" id="KW-0812">Transmembrane</keyword>
<gene>
    <name evidence="2" type="ORF">HU772_016690</name>
</gene>
<dbReference type="KEGG" id="pxn:HU772_016690"/>
<dbReference type="RefSeq" id="WP_186661106.1">
    <property type="nucleotide sequence ID" value="NZ_CP077095.1"/>
</dbReference>
<keyword evidence="1" id="KW-0472">Membrane</keyword>
<evidence type="ECO:0000313" key="2">
    <source>
        <dbReference type="EMBL" id="QXI36980.1"/>
    </source>
</evidence>
<proteinExistence type="predicted"/>
<reference evidence="2 3" key="2">
    <citation type="journal article" date="2021" name="Microorganisms">
        <title>The Ever-Expanding Pseudomonas Genus: Description of 43 New Species and Partition of the Pseudomonas putida Group.</title>
        <authorList>
            <person name="Girard L."/>
            <person name="Lood C."/>
            <person name="Hofte M."/>
            <person name="Vandamme P."/>
            <person name="Rokni-Zadeh H."/>
            <person name="van Noort V."/>
            <person name="Lavigne R."/>
            <person name="De Mot R."/>
        </authorList>
    </citation>
    <scope>NUCLEOTIDE SEQUENCE [LARGE SCALE GENOMIC DNA]</scope>
    <source>
        <strain evidence="2 3">RW9S1A</strain>
    </source>
</reference>
<sequence>MNALVLVFSIVLVAIGATLVMDLWTYLLKRLGVATLSYAMVGRWAGHLFKGRWRHAAIGQAAPVGGELYWGWAIHYGTGLMFAMVLVIFAGEGWLRAPTLWPALLFGVVSVLVPLCVVQPAFGAGYFASRTPAPLRACLRSLATHGVFGFGLFLSALALAEVRGFA</sequence>
<feature type="transmembrane region" description="Helical" evidence="1">
    <location>
        <begin position="103"/>
        <end position="122"/>
    </location>
</feature>
<keyword evidence="1" id="KW-1133">Transmembrane helix</keyword>
<feature type="transmembrane region" description="Helical" evidence="1">
    <location>
        <begin position="6"/>
        <end position="24"/>
    </location>
</feature>
<feature type="transmembrane region" description="Helical" evidence="1">
    <location>
        <begin position="69"/>
        <end position="91"/>
    </location>
</feature>
<evidence type="ECO:0000256" key="1">
    <source>
        <dbReference type="SAM" id="Phobius"/>
    </source>
</evidence>
<evidence type="ECO:0000313" key="3">
    <source>
        <dbReference type="Proteomes" id="UP000633418"/>
    </source>
</evidence>